<sequence>MVDVQVQLWLWDRDLSEYLTIDLANEAHNDTRQWFKLMEWAVHGIPWLIVSSVIFLVLMRENADVEVTHKFAVLIFGLCIDLIAVGIIKLAVRRNRPVYNKDDQVYEAPIVDKFSFPSGHSSRSAMLSVLGLSLCSPPFWIAIVLGIFPFALGLSRVAMGRHYVSDVLGGLALGWLEGHFVQLLPYSTIPLLKSTLPMLFGDASS</sequence>
<dbReference type="SUPFAM" id="SSF48317">
    <property type="entry name" value="Acid phosphatase/Vanadium-dependent haloperoxidase"/>
    <property type="match status" value="1"/>
</dbReference>
<dbReference type="PANTHER" id="PTHR14969:SF13">
    <property type="entry name" value="AT30094P"/>
    <property type="match status" value="1"/>
</dbReference>
<dbReference type="PANTHER" id="PTHR14969">
    <property type="entry name" value="SPHINGOSINE-1-PHOSPHATE PHOSPHOHYDROLASE"/>
    <property type="match status" value="1"/>
</dbReference>
<dbReference type="InterPro" id="IPR000326">
    <property type="entry name" value="PAP2/HPO"/>
</dbReference>
<feature type="transmembrane region" description="Helical" evidence="1">
    <location>
        <begin position="40"/>
        <end position="59"/>
    </location>
</feature>
<accession>A0A0B2VPB5</accession>
<keyword evidence="1" id="KW-0472">Membrane</keyword>
<gene>
    <name evidence="3" type="primary">Ppapdc2</name>
    <name evidence="3" type="ORF">Tcan_11669</name>
</gene>
<feature type="transmembrane region" description="Helical" evidence="1">
    <location>
        <begin position="125"/>
        <end position="152"/>
    </location>
</feature>
<dbReference type="EMBL" id="JPKZ01001291">
    <property type="protein sequence ID" value="KHN82880.1"/>
    <property type="molecule type" value="Genomic_DNA"/>
</dbReference>
<dbReference type="SMART" id="SM00014">
    <property type="entry name" value="acidPPc"/>
    <property type="match status" value="1"/>
</dbReference>
<name>A0A0B2VPB5_TOXCA</name>
<keyword evidence="4" id="KW-1185">Reference proteome</keyword>
<dbReference type="Gene3D" id="1.20.144.10">
    <property type="entry name" value="Phosphatidic acid phosphatase type 2/haloperoxidase"/>
    <property type="match status" value="1"/>
</dbReference>
<protein>
    <submittedName>
        <fullName evidence="3">Presqualene diphosphate phosphatase</fullName>
    </submittedName>
</protein>
<organism evidence="3 4">
    <name type="scientific">Toxocara canis</name>
    <name type="common">Canine roundworm</name>
    <dbReference type="NCBI Taxonomy" id="6265"/>
    <lineage>
        <taxon>Eukaryota</taxon>
        <taxon>Metazoa</taxon>
        <taxon>Ecdysozoa</taxon>
        <taxon>Nematoda</taxon>
        <taxon>Chromadorea</taxon>
        <taxon>Rhabditida</taxon>
        <taxon>Spirurina</taxon>
        <taxon>Ascaridomorpha</taxon>
        <taxon>Ascaridoidea</taxon>
        <taxon>Toxocaridae</taxon>
        <taxon>Toxocara</taxon>
    </lineage>
</organism>
<dbReference type="OrthoDB" id="10266771at2759"/>
<dbReference type="GO" id="GO:0042392">
    <property type="term" value="F:sphingosine-1-phosphate phosphatase activity"/>
    <property type="evidence" value="ECO:0007669"/>
    <property type="project" value="TreeGrafter"/>
</dbReference>
<dbReference type="AlphaFoldDB" id="A0A0B2VPB5"/>
<dbReference type="Pfam" id="PF01569">
    <property type="entry name" value="PAP2"/>
    <property type="match status" value="1"/>
</dbReference>
<proteinExistence type="predicted"/>
<evidence type="ECO:0000313" key="3">
    <source>
        <dbReference type="EMBL" id="KHN82880.1"/>
    </source>
</evidence>
<dbReference type="Proteomes" id="UP000031036">
    <property type="component" value="Unassembled WGS sequence"/>
</dbReference>
<keyword evidence="1" id="KW-0812">Transmembrane</keyword>
<dbReference type="InterPro" id="IPR036938">
    <property type="entry name" value="PAP2/HPO_sf"/>
</dbReference>
<comment type="caution">
    <text evidence="3">The sequence shown here is derived from an EMBL/GenBank/DDBJ whole genome shotgun (WGS) entry which is preliminary data.</text>
</comment>
<evidence type="ECO:0000313" key="4">
    <source>
        <dbReference type="Proteomes" id="UP000031036"/>
    </source>
</evidence>
<dbReference type="STRING" id="6265.A0A0B2VPB5"/>
<feature type="transmembrane region" description="Helical" evidence="1">
    <location>
        <begin position="71"/>
        <end position="92"/>
    </location>
</feature>
<feature type="domain" description="Phosphatidic acid phosphatase type 2/haloperoxidase" evidence="2">
    <location>
        <begin position="71"/>
        <end position="182"/>
    </location>
</feature>
<evidence type="ECO:0000259" key="2">
    <source>
        <dbReference type="SMART" id="SM00014"/>
    </source>
</evidence>
<evidence type="ECO:0000256" key="1">
    <source>
        <dbReference type="SAM" id="Phobius"/>
    </source>
</evidence>
<keyword evidence="1" id="KW-1133">Transmembrane helix</keyword>
<reference evidence="3 4" key="1">
    <citation type="submission" date="2014-11" db="EMBL/GenBank/DDBJ databases">
        <title>Genetic blueprint of the zoonotic pathogen Toxocara canis.</title>
        <authorList>
            <person name="Zhu X.-Q."/>
            <person name="Korhonen P.K."/>
            <person name="Cai H."/>
            <person name="Young N.D."/>
            <person name="Nejsum P."/>
            <person name="von Samson-Himmelstjerna G."/>
            <person name="Boag P.R."/>
            <person name="Tan P."/>
            <person name="Li Q."/>
            <person name="Min J."/>
            <person name="Yang Y."/>
            <person name="Wang X."/>
            <person name="Fang X."/>
            <person name="Hall R.S."/>
            <person name="Hofmann A."/>
            <person name="Sternberg P.W."/>
            <person name="Jex A.R."/>
            <person name="Gasser R.B."/>
        </authorList>
    </citation>
    <scope>NUCLEOTIDE SEQUENCE [LARGE SCALE GENOMIC DNA]</scope>
    <source>
        <strain evidence="3">PN_DK_2014</strain>
    </source>
</reference>
<dbReference type="OMA" id="LKINCKF"/>